<keyword evidence="1" id="KW-0732">Signal</keyword>
<evidence type="ECO:0000256" key="1">
    <source>
        <dbReference type="SAM" id="SignalP"/>
    </source>
</evidence>
<organism evidence="2 3">
    <name type="scientific">Penicillium brasilianum</name>
    <dbReference type="NCBI Taxonomy" id="104259"/>
    <lineage>
        <taxon>Eukaryota</taxon>
        <taxon>Fungi</taxon>
        <taxon>Dikarya</taxon>
        <taxon>Ascomycota</taxon>
        <taxon>Pezizomycotina</taxon>
        <taxon>Eurotiomycetes</taxon>
        <taxon>Eurotiomycetidae</taxon>
        <taxon>Eurotiales</taxon>
        <taxon>Aspergillaceae</taxon>
        <taxon>Penicillium</taxon>
    </lineage>
</organism>
<name>A0A0F7TNE2_PENBI</name>
<reference evidence="3" key="1">
    <citation type="journal article" date="2015" name="Genome Announc.">
        <title>Draft genome sequence of the fungus Penicillium brasilianum MG11.</title>
        <authorList>
            <person name="Horn F."/>
            <person name="Linde J."/>
            <person name="Mattern D.J."/>
            <person name="Walther G."/>
            <person name="Guthke R."/>
            <person name="Brakhage A.A."/>
            <person name="Valiante V."/>
        </authorList>
    </citation>
    <scope>NUCLEOTIDE SEQUENCE [LARGE SCALE GENOMIC DNA]</scope>
    <source>
        <strain evidence="3">MG11</strain>
    </source>
</reference>
<feature type="signal peptide" evidence="1">
    <location>
        <begin position="1"/>
        <end position="25"/>
    </location>
</feature>
<dbReference type="AlphaFoldDB" id="A0A0F7TNE2"/>
<dbReference type="OrthoDB" id="10010954at2759"/>
<dbReference type="EMBL" id="CDHK01000005">
    <property type="protein sequence ID" value="CEJ57386.1"/>
    <property type="molecule type" value="Genomic_DNA"/>
</dbReference>
<dbReference type="Proteomes" id="UP000042958">
    <property type="component" value="Unassembled WGS sequence"/>
</dbReference>
<proteinExistence type="predicted"/>
<evidence type="ECO:0000313" key="2">
    <source>
        <dbReference type="EMBL" id="CEJ57386.1"/>
    </source>
</evidence>
<evidence type="ECO:0000313" key="3">
    <source>
        <dbReference type="Proteomes" id="UP000042958"/>
    </source>
</evidence>
<sequence length="309" mass="34622">MHFSSTAWCLALSIAFTTLFSTTLAEDPVENKPPKSVFTFDELWELEKGFWDAFLYPANTKQTQGNESTIFAADVQGRVDITRTFDGDELNREYIFGLFADPAHVSLVGVPIAYSITQFAANDNIASATTVVTFNATTFGVLIPVTIDTWIEFNPDGKIAQYDATFRWFEYLLDFLLEGVATKINATSPDQAVAYVSDVLAKTICATHDQYCTGSDQQYTDNSACYNYLTKSIRFGKSYELGRNTLLCREVHEHMVQYHPDVHCPHIGPTGGGYCVDDMSYGQTVLQKYFNDSWIPYGYGVDQDIWLGS</sequence>
<protein>
    <submittedName>
        <fullName evidence="2">Uncharacterized protein</fullName>
    </submittedName>
</protein>
<keyword evidence="3" id="KW-1185">Reference proteome</keyword>
<accession>A0A0F7TNE2</accession>
<feature type="chain" id="PRO_5002522549" evidence="1">
    <location>
        <begin position="26"/>
        <end position="309"/>
    </location>
</feature>
<gene>
    <name evidence="2" type="ORF">PMG11_06080</name>
</gene>